<evidence type="ECO:0000313" key="3">
    <source>
        <dbReference type="EMBL" id="SCY18951.1"/>
    </source>
</evidence>
<feature type="compositionally biased region" description="Basic and acidic residues" evidence="1">
    <location>
        <begin position="168"/>
        <end position="193"/>
    </location>
</feature>
<organism evidence="3 4">
    <name type="scientific">Paenibacillus polysaccharolyticus</name>
    <dbReference type="NCBI Taxonomy" id="582692"/>
    <lineage>
        <taxon>Bacteria</taxon>
        <taxon>Bacillati</taxon>
        <taxon>Bacillota</taxon>
        <taxon>Bacilli</taxon>
        <taxon>Bacillales</taxon>
        <taxon>Paenibacillaceae</taxon>
        <taxon>Paenibacillus</taxon>
    </lineage>
</organism>
<evidence type="ECO:0000256" key="1">
    <source>
        <dbReference type="SAM" id="MobiDB-lite"/>
    </source>
</evidence>
<evidence type="ECO:0008006" key="5">
    <source>
        <dbReference type="Google" id="ProtNLM"/>
    </source>
</evidence>
<name>A0A1G5DWU3_9BACL</name>
<dbReference type="STRING" id="582692.SAMN05720606_10355"/>
<feature type="region of interest" description="Disordered" evidence="1">
    <location>
        <begin position="146"/>
        <end position="249"/>
    </location>
</feature>
<dbReference type="AlphaFoldDB" id="A0A1G5DWU3"/>
<dbReference type="Proteomes" id="UP000198538">
    <property type="component" value="Unassembled WGS sequence"/>
</dbReference>
<evidence type="ECO:0000313" key="4">
    <source>
        <dbReference type="Proteomes" id="UP000198538"/>
    </source>
</evidence>
<keyword evidence="4" id="KW-1185">Reference proteome</keyword>
<dbReference type="RefSeq" id="WP_090916641.1">
    <property type="nucleotide sequence ID" value="NZ_FMVM01000003.1"/>
</dbReference>
<feature type="compositionally biased region" description="Basic and acidic residues" evidence="1">
    <location>
        <begin position="202"/>
        <end position="217"/>
    </location>
</feature>
<keyword evidence="2" id="KW-0732">Signal</keyword>
<proteinExistence type="predicted"/>
<gene>
    <name evidence="3" type="ORF">SAMN05720606_10355</name>
</gene>
<accession>A0A1G5DWU3</accession>
<feature type="chain" id="PRO_5011471635" description="DUF4247 domain-containing protein" evidence="2">
    <location>
        <begin position="28"/>
        <end position="249"/>
    </location>
</feature>
<sequence>MKKRLAHGLKLMLVLSLVMSLLSACGAAPSVQDTYPLESVSGSGQSTSYVYRAADRTVPEVAKELSDQRTPDQISAENTERMFLVYQDQYYHLQQDPKKPEDTLVEVDSKEYVRQNYSSSFLQGYLTATLIGNLFDTFGGRGSGNYRGYTERDTYKPSAGSYRAPTSNDKKLAPPITVERKGSITRRGSDKDTSVGSGGGLFDRKKDQSRGSIDRNKSSGGLGGLFDSPKKSYKKPKTRIGGGRIMRRR</sequence>
<dbReference type="EMBL" id="FMVM01000003">
    <property type="protein sequence ID" value="SCY18951.1"/>
    <property type="molecule type" value="Genomic_DNA"/>
</dbReference>
<protein>
    <recommendedName>
        <fullName evidence="5">DUF4247 domain-containing protein</fullName>
    </recommendedName>
</protein>
<dbReference type="Pfam" id="PF14042">
    <property type="entry name" value="DUF4247"/>
    <property type="match status" value="1"/>
</dbReference>
<reference evidence="4" key="1">
    <citation type="submission" date="2016-10" db="EMBL/GenBank/DDBJ databases">
        <authorList>
            <person name="Varghese N."/>
            <person name="Submissions S."/>
        </authorList>
    </citation>
    <scope>NUCLEOTIDE SEQUENCE [LARGE SCALE GENOMIC DNA]</scope>
    <source>
        <strain evidence="4">BL9</strain>
    </source>
</reference>
<dbReference type="PROSITE" id="PS51257">
    <property type="entry name" value="PROKAR_LIPOPROTEIN"/>
    <property type="match status" value="1"/>
</dbReference>
<feature type="compositionally biased region" description="Gly residues" evidence="1">
    <location>
        <begin position="240"/>
        <end position="249"/>
    </location>
</feature>
<feature type="signal peptide" evidence="2">
    <location>
        <begin position="1"/>
        <end position="27"/>
    </location>
</feature>
<dbReference type="InterPro" id="IPR025341">
    <property type="entry name" value="DUF4247"/>
</dbReference>
<evidence type="ECO:0000256" key="2">
    <source>
        <dbReference type="SAM" id="SignalP"/>
    </source>
</evidence>